<dbReference type="SUPFAM" id="SSF46785">
    <property type="entry name" value="Winged helix' DNA-binding domain"/>
    <property type="match status" value="1"/>
</dbReference>
<evidence type="ECO:0000313" key="3">
    <source>
        <dbReference type="Proteomes" id="UP000292087"/>
    </source>
</evidence>
<dbReference type="SMART" id="SM00347">
    <property type="entry name" value="HTH_MARR"/>
    <property type="match status" value="1"/>
</dbReference>
<dbReference type="Gene3D" id="1.10.10.10">
    <property type="entry name" value="Winged helix-like DNA-binding domain superfamily/Winged helix DNA-binding domain"/>
    <property type="match status" value="1"/>
</dbReference>
<accession>A0A4Q8LSJ4</accession>
<name>A0A4Q8LSJ4_9GAMM</name>
<dbReference type="InterPro" id="IPR036390">
    <property type="entry name" value="WH_DNA-bd_sf"/>
</dbReference>
<dbReference type="Proteomes" id="UP000292087">
    <property type="component" value="Unassembled WGS sequence"/>
</dbReference>
<proteinExistence type="predicted"/>
<dbReference type="InterPro" id="IPR000835">
    <property type="entry name" value="HTH_MarR-typ"/>
</dbReference>
<gene>
    <name evidence="2" type="ORF">EA656_13160</name>
</gene>
<dbReference type="AlphaFoldDB" id="A0A4Q8LSJ4"/>
<dbReference type="EMBL" id="SHMF01000003">
    <property type="protein sequence ID" value="TAA34650.1"/>
    <property type="molecule type" value="Genomic_DNA"/>
</dbReference>
<sequence>MPDVPPVMSTARCVVMSTACVRYCCHVNKAGMRMSSLSEQDMQRWIAWKRATEAVMAAVVAEITARTGLSAADFSVLTRVVETPAGQIRQQRLSDDLGWERSRLSRQLSRMEARGLLRREGSTANWQVVATADGRDAVRAARRVHAGAVRRALTDAVPPEDADAFWRVVARLGVGDPSP</sequence>
<reference evidence="2 3" key="1">
    <citation type="submission" date="2019-02" db="EMBL/GenBank/DDBJ databases">
        <title>WGS of Pseudoxanthomonas species novum from clinical isolates.</title>
        <authorList>
            <person name="Bernier A.-M."/>
            <person name="Bernard K."/>
            <person name="Vachon A."/>
        </authorList>
    </citation>
    <scope>NUCLEOTIDE SEQUENCE [LARGE SCALE GENOMIC DNA]</scope>
    <source>
        <strain evidence="2 3">NML140781</strain>
    </source>
</reference>
<dbReference type="GO" id="GO:0003700">
    <property type="term" value="F:DNA-binding transcription factor activity"/>
    <property type="evidence" value="ECO:0007669"/>
    <property type="project" value="InterPro"/>
</dbReference>
<protein>
    <submittedName>
        <fullName evidence="2">MarR family transcriptional regulator</fullName>
    </submittedName>
</protein>
<evidence type="ECO:0000313" key="2">
    <source>
        <dbReference type="EMBL" id="TAA34650.1"/>
    </source>
</evidence>
<feature type="domain" description="HTH marR-type" evidence="1">
    <location>
        <begin position="62"/>
        <end position="161"/>
    </location>
</feature>
<organism evidence="2 3">
    <name type="scientific">Pseudoxanthomonas winnipegensis</name>
    <dbReference type="NCBI Taxonomy" id="2480810"/>
    <lineage>
        <taxon>Bacteria</taxon>
        <taxon>Pseudomonadati</taxon>
        <taxon>Pseudomonadota</taxon>
        <taxon>Gammaproteobacteria</taxon>
        <taxon>Lysobacterales</taxon>
        <taxon>Lysobacteraceae</taxon>
        <taxon>Pseudoxanthomonas</taxon>
    </lineage>
</organism>
<dbReference type="InterPro" id="IPR036388">
    <property type="entry name" value="WH-like_DNA-bd_sf"/>
</dbReference>
<evidence type="ECO:0000259" key="1">
    <source>
        <dbReference type="SMART" id="SM00347"/>
    </source>
</evidence>
<comment type="caution">
    <text evidence="2">The sequence shown here is derived from an EMBL/GenBank/DDBJ whole genome shotgun (WGS) entry which is preliminary data.</text>
</comment>